<name>A0A1I7UID3_9PELO</name>
<dbReference type="SUPFAM" id="SSF160443">
    <property type="entry name" value="SMR domain-like"/>
    <property type="match status" value="1"/>
</dbReference>
<organism evidence="2 3">
    <name type="scientific">Caenorhabditis tropicalis</name>
    <dbReference type="NCBI Taxonomy" id="1561998"/>
    <lineage>
        <taxon>Eukaryota</taxon>
        <taxon>Metazoa</taxon>
        <taxon>Ecdysozoa</taxon>
        <taxon>Nematoda</taxon>
        <taxon>Chromadorea</taxon>
        <taxon>Rhabditida</taxon>
        <taxon>Rhabditina</taxon>
        <taxon>Rhabditomorpha</taxon>
        <taxon>Rhabditoidea</taxon>
        <taxon>Rhabditidae</taxon>
        <taxon>Peloderinae</taxon>
        <taxon>Caenorhabditis</taxon>
    </lineage>
</organism>
<dbReference type="SMART" id="SM00463">
    <property type="entry name" value="SMR"/>
    <property type="match status" value="1"/>
</dbReference>
<evidence type="ECO:0000259" key="1">
    <source>
        <dbReference type="PROSITE" id="PS50828"/>
    </source>
</evidence>
<accession>A0A1I7UID3</accession>
<evidence type="ECO:0000313" key="3">
    <source>
        <dbReference type="WBParaSite" id="Csp11.Scaffold629.g9629.t1"/>
    </source>
</evidence>
<dbReference type="AlphaFoldDB" id="A0A1I7UID3"/>
<sequence>MVVKWNVYFIRNPSSLDLHWMTPGGAIQFVEQMIEGRRGVFKLIVEKGNHSKNKMAAIKKELLSRYRTTRRCSIKEKDGNGGVLVLDLW</sequence>
<proteinExistence type="predicted"/>
<dbReference type="InterPro" id="IPR036063">
    <property type="entry name" value="Smr_dom_sf"/>
</dbReference>
<protein>
    <submittedName>
        <fullName evidence="3">Smr domain-containing protein</fullName>
    </submittedName>
</protein>
<keyword evidence="2" id="KW-1185">Reference proteome</keyword>
<dbReference type="PROSITE" id="PS50828">
    <property type="entry name" value="SMR"/>
    <property type="match status" value="1"/>
</dbReference>
<evidence type="ECO:0000313" key="2">
    <source>
        <dbReference type="Proteomes" id="UP000095282"/>
    </source>
</evidence>
<dbReference type="Proteomes" id="UP000095282">
    <property type="component" value="Unplaced"/>
</dbReference>
<dbReference type="WBParaSite" id="Csp11.Scaffold629.g9629.t1">
    <property type="protein sequence ID" value="Csp11.Scaffold629.g9629.t1"/>
    <property type="gene ID" value="Csp11.Scaffold629.g9629"/>
</dbReference>
<reference evidence="3" key="1">
    <citation type="submission" date="2016-11" db="UniProtKB">
        <authorList>
            <consortium name="WormBaseParasite"/>
        </authorList>
    </citation>
    <scope>IDENTIFICATION</scope>
</reference>
<dbReference type="Gene3D" id="3.30.1370.110">
    <property type="match status" value="1"/>
</dbReference>
<dbReference type="InterPro" id="IPR002625">
    <property type="entry name" value="Smr_dom"/>
</dbReference>
<feature type="domain" description="Smr" evidence="1">
    <location>
        <begin position="16"/>
        <end position="89"/>
    </location>
</feature>